<name>A0ABS3KFB8_9PROT</name>
<organism evidence="2 3">
    <name type="scientific">Roseomonas marmotae</name>
    <dbReference type="NCBI Taxonomy" id="2768161"/>
    <lineage>
        <taxon>Bacteria</taxon>
        <taxon>Pseudomonadati</taxon>
        <taxon>Pseudomonadota</taxon>
        <taxon>Alphaproteobacteria</taxon>
        <taxon>Acetobacterales</taxon>
        <taxon>Roseomonadaceae</taxon>
        <taxon>Roseomonas</taxon>
    </lineage>
</organism>
<dbReference type="EMBL" id="JACTNF010000018">
    <property type="protein sequence ID" value="MBO1076169.1"/>
    <property type="molecule type" value="Genomic_DNA"/>
</dbReference>
<sequence>MSPRLTIGRVSITARVPRDQPALPGLAGDLRELAQRLLAPALGQRIAAMLPAGGGVVVVRRLRVDLAVMARWDARRIAARLADAILAALGAALRGEGEAVLQHGSRAAHRAQVLADVAAGRGGLWQHGTCKAMAARPMPQALAAVLEEAGEDGPRALSLLPTETAARVVRHLPQPEVLRLAGSWRVMPGARRGPVAPMPSLIARLAALARAVPPDLWREPPRAALFLLSRDVAERVGEPAALAPAIAFLLAAPVPAGPPRAPSPRPGVDDFSRDAAPRPGEAPSSAPPPRPGPEWLGLTPHAWLYLLWRDALDLGALDLAAVMAGDAAKGAAALARALAGTGRADPAGDAALAPLGLSSGLVPPSCCPAAEVLSRLSAQAWPPARTEATLLLPLGQGWLLANAATGAWLHCGDGSAPDPESFGFPVLAGGLWHPAPPDSPPPLARQPDRPARDAVALTPPGAPDAGSGLAWAALAQAVLRRFARRLPGFGHAGPDWLRANLLGPGALRRGHPPGEPPWLEVVLDPPPLALLLRMGGLLPASYRLPDGTRVDLLLAAG</sequence>
<reference evidence="2 3" key="1">
    <citation type="submission" date="2020-09" db="EMBL/GenBank/DDBJ databases">
        <title>Roseomonas.</title>
        <authorList>
            <person name="Zhu W."/>
        </authorList>
    </citation>
    <scope>NUCLEOTIDE SEQUENCE [LARGE SCALE GENOMIC DNA]</scope>
    <source>
        <strain evidence="2 3">1311</strain>
    </source>
</reference>
<evidence type="ECO:0000256" key="1">
    <source>
        <dbReference type="SAM" id="MobiDB-lite"/>
    </source>
</evidence>
<dbReference type="RefSeq" id="WP_207448906.1">
    <property type="nucleotide sequence ID" value="NZ_CP061095.1"/>
</dbReference>
<protein>
    <recommendedName>
        <fullName evidence="4">Helicase XPB/Ssl2 N-terminal domain-containing protein</fullName>
    </recommendedName>
</protein>
<feature type="region of interest" description="Disordered" evidence="1">
    <location>
        <begin position="258"/>
        <end position="293"/>
    </location>
</feature>
<feature type="region of interest" description="Disordered" evidence="1">
    <location>
        <begin position="433"/>
        <end position="461"/>
    </location>
</feature>
<comment type="caution">
    <text evidence="2">The sequence shown here is derived from an EMBL/GenBank/DDBJ whole genome shotgun (WGS) entry which is preliminary data.</text>
</comment>
<dbReference type="Proteomes" id="UP001518990">
    <property type="component" value="Unassembled WGS sequence"/>
</dbReference>
<gene>
    <name evidence="2" type="ORF">IAI60_16245</name>
</gene>
<keyword evidence="3" id="KW-1185">Reference proteome</keyword>
<evidence type="ECO:0000313" key="3">
    <source>
        <dbReference type="Proteomes" id="UP001518990"/>
    </source>
</evidence>
<evidence type="ECO:0000313" key="2">
    <source>
        <dbReference type="EMBL" id="MBO1076169.1"/>
    </source>
</evidence>
<proteinExistence type="predicted"/>
<feature type="compositionally biased region" description="Pro residues" evidence="1">
    <location>
        <begin position="434"/>
        <end position="444"/>
    </location>
</feature>
<accession>A0ABS3KFB8</accession>
<evidence type="ECO:0008006" key="4">
    <source>
        <dbReference type="Google" id="ProtNLM"/>
    </source>
</evidence>
<feature type="compositionally biased region" description="Basic and acidic residues" evidence="1">
    <location>
        <begin position="267"/>
        <end position="276"/>
    </location>
</feature>